<dbReference type="AlphaFoldDB" id="Q5R0E4"/>
<feature type="DNA-binding region" description="H-T-H motif" evidence="4">
    <location>
        <begin position="39"/>
        <end position="58"/>
    </location>
</feature>
<name>Q5R0E4_IDILO</name>
<dbReference type="Pfam" id="PF00440">
    <property type="entry name" value="TetR_N"/>
    <property type="match status" value="1"/>
</dbReference>
<dbReference type="STRING" id="283942.IL0692"/>
<gene>
    <name evidence="6" type="ordered locus">IL0692</name>
</gene>
<accession>Q5R0E4</accession>
<evidence type="ECO:0000313" key="6">
    <source>
        <dbReference type="EMBL" id="AAV81533.1"/>
    </source>
</evidence>
<dbReference type="Proteomes" id="UP000001171">
    <property type="component" value="Chromosome"/>
</dbReference>
<evidence type="ECO:0000259" key="5">
    <source>
        <dbReference type="PROSITE" id="PS50977"/>
    </source>
</evidence>
<dbReference type="eggNOG" id="COG1309">
    <property type="taxonomic scope" value="Bacteria"/>
</dbReference>
<dbReference type="SUPFAM" id="SSF46689">
    <property type="entry name" value="Homeodomain-like"/>
    <property type="match status" value="1"/>
</dbReference>
<dbReference type="GO" id="GO:0003677">
    <property type="term" value="F:DNA binding"/>
    <property type="evidence" value="ECO:0007669"/>
    <property type="project" value="UniProtKB-UniRule"/>
</dbReference>
<dbReference type="Gene3D" id="1.10.357.10">
    <property type="entry name" value="Tetracycline Repressor, domain 2"/>
    <property type="match status" value="1"/>
</dbReference>
<keyword evidence="2 4" id="KW-0238">DNA-binding</keyword>
<keyword evidence="7" id="KW-1185">Reference proteome</keyword>
<dbReference type="KEGG" id="ilo:IL0692"/>
<dbReference type="SUPFAM" id="SSF48498">
    <property type="entry name" value="Tetracyclin repressor-like, C-terminal domain"/>
    <property type="match status" value="1"/>
</dbReference>
<evidence type="ECO:0000256" key="4">
    <source>
        <dbReference type="PROSITE-ProRule" id="PRU00335"/>
    </source>
</evidence>
<dbReference type="InterPro" id="IPR011075">
    <property type="entry name" value="TetR_C"/>
</dbReference>
<evidence type="ECO:0000256" key="3">
    <source>
        <dbReference type="ARBA" id="ARBA00023163"/>
    </source>
</evidence>
<protein>
    <submittedName>
        <fullName evidence="6">Transcriptional regulator, TetR family</fullName>
    </submittedName>
</protein>
<sequence>MKFLDDWSNIDRMTKNDTRQNIITIGADLISIHGFGSTGLNKILSEAQVPKGSFYHYFKSKNDFGLAVIETYAEDYEARMDETLANETLEPVDRLRSYLRRSVEDLKSCDFSKGCLIGNLGQEMASQSDLFRERLDDIFSDWEQRIARCLKAAQDAQQIQQCIDTEQMGAFILSGWQGALLRAKVQRSMLPLLRFEEMILKQLGAVDQ</sequence>
<organism evidence="6 7">
    <name type="scientific">Idiomarina loihiensis (strain ATCC BAA-735 / DSM 15497 / L2-TR)</name>
    <dbReference type="NCBI Taxonomy" id="283942"/>
    <lineage>
        <taxon>Bacteria</taxon>
        <taxon>Pseudomonadati</taxon>
        <taxon>Pseudomonadota</taxon>
        <taxon>Gammaproteobacteria</taxon>
        <taxon>Alteromonadales</taxon>
        <taxon>Idiomarinaceae</taxon>
        <taxon>Idiomarina</taxon>
    </lineage>
</organism>
<dbReference type="Pfam" id="PF16925">
    <property type="entry name" value="TetR_C_13"/>
    <property type="match status" value="1"/>
</dbReference>
<reference evidence="6 7" key="1">
    <citation type="journal article" date="2004" name="Proc. Natl. Acad. Sci. U.S.A.">
        <title>Genome sequence of the deep-sea gamma-proteobacterium Idiomarina loihiensis reveals amino acid fermentation as a source of carbon and energy.</title>
        <authorList>
            <person name="Hou S."/>
            <person name="Saw J.H."/>
            <person name="Lee K.S."/>
            <person name="Freitas T.A."/>
            <person name="Belisle C."/>
            <person name="Kawarabayasi Y."/>
            <person name="Donachie S.P."/>
            <person name="Pikina A."/>
            <person name="Galperin M.Y."/>
            <person name="Koonin E.V."/>
            <person name="Makarova K.S."/>
            <person name="Omelchenko M.V."/>
            <person name="Sorokin A."/>
            <person name="Wolf Y.I."/>
            <person name="Li Q.X."/>
            <person name="Keum Y.S."/>
            <person name="Campbell S."/>
            <person name="Denery J."/>
            <person name="Aizawa S."/>
            <person name="Shibata S."/>
            <person name="Malahoff A."/>
            <person name="Alam M."/>
        </authorList>
    </citation>
    <scope>NUCLEOTIDE SEQUENCE [LARGE SCALE GENOMIC DNA]</scope>
    <source>
        <strain evidence="7">ATCC BAA-735 / DSM 15497 / L2-TR</strain>
    </source>
</reference>
<evidence type="ECO:0000313" key="7">
    <source>
        <dbReference type="Proteomes" id="UP000001171"/>
    </source>
</evidence>
<keyword evidence="1" id="KW-0805">Transcription regulation</keyword>
<dbReference type="PANTHER" id="PTHR47506:SF6">
    <property type="entry name" value="HTH-TYPE TRANSCRIPTIONAL REPRESSOR NEMR"/>
    <property type="match status" value="1"/>
</dbReference>
<evidence type="ECO:0000256" key="2">
    <source>
        <dbReference type="ARBA" id="ARBA00023125"/>
    </source>
</evidence>
<dbReference type="InterPro" id="IPR036271">
    <property type="entry name" value="Tet_transcr_reg_TetR-rel_C_sf"/>
</dbReference>
<feature type="domain" description="HTH tetR-type" evidence="5">
    <location>
        <begin position="16"/>
        <end position="76"/>
    </location>
</feature>
<evidence type="ECO:0000256" key="1">
    <source>
        <dbReference type="ARBA" id="ARBA00023015"/>
    </source>
</evidence>
<dbReference type="InterPro" id="IPR009057">
    <property type="entry name" value="Homeodomain-like_sf"/>
</dbReference>
<dbReference type="EMBL" id="AE017340">
    <property type="protein sequence ID" value="AAV81533.1"/>
    <property type="molecule type" value="Genomic_DNA"/>
</dbReference>
<dbReference type="HOGENOM" id="CLU_069356_28_1_6"/>
<dbReference type="PROSITE" id="PS50977">
    <property type="entry name" value="HTH_TETR_2"/>
    <property type="match status" value="1"/>
</dbReference>
<keyword evidence="3" id="KW-0804">Transcription</keyword>
<dbReference type="PANTHER" id="PTHR47506">
    <property type="entry name" value="TRANSCRIPTIONAL REGULATORY PROTEIN"/>
    <property type="match status" value="1"/>
</dbReference>
<dbReference type="InterPro" id="IPR001647">
    <property type="entry name" value="HTH_TetR"/>
</dbReference>
<proteinExistence type="predicted"/>